<accession>T1XI25</accession>
<dbReference type="Gene3D" id="3.40.50.300">
    <property type="entry name" value="P-loop containing nucleotide triphosphate hydrolases"/>
    <property type="match status" value="2"/>
</dbReference>
<protein>
    <submittedName>
        <fullName evidence="5">AAA domain-containig protein</fullName>
    </submittedName>
</protein>
<dbReference type="InterPro" id="IPR003593">
    <property type="entry name" value="AAA+_ATPase"/>
</dbReference>
<keyword evidence="3" id="KW-0067">ATP-binding</keyword>
<keyword evidence="1" id="KW-0472">Membrane</keyword>
<dbReference type="InterPro" id="IPR003959">
    <property type="entry name" value="ATPase_AAA_core"/>
</dbReference>
<dbReference type="GO" id="GO:0005524">
    <property type="term" value="F:ATP binding"/>
    <property type="evidence" value="ECO:0007669"/>
    <property type="project" value="UniProtKB-KW"/>
</dbReference>
<dbReference type="PROSITE" id="PS50893">
    <property type="entry name" value="ABC_TRANSPORTER_2"/>
    <property type="match status" value="1"/>
</dbReference>
<evidence type="ECO:0000256" key="2">
    <source>
        <dbReference type="ARBA" id="ARBA00022741"/>
    </source>
</evidence>
<keyword evidence="1" id="KW-1003">Cell membrane</keyword>
<dbReference type="SMART" id="SM00382">
    <property type="entry name" value="AAA"/>
    <property type="match status" value="1"/>
</dbReference>
<dbReference type="InterPro" id="IPR027417">
    <property type="entry name" value="P-loop_NTPase"/>
</dbReference>
<dbReference type="GO" id="GO:0016887">
    <property type="term" value="F:ATP hydrolysis activity"/>
    <property type="evidence" value="ECO:0007669"/>
    <property type="project" value="InterPro"/>
</dbReference>
<sequence length="613" mass="67734">MDEVRLAALTKICSLLASSTQEALAKLSATLHLVAEAKKSAKLSKPKTSDWNKIKEIAIGNFKTIRQTTVPLGDVTILVGPNGSGKSSVLQAIHWAARAASYITPKNTKEVISFDRLDYLPSSKPLSTAYFAELGSGNNQTHTSVAFVHDTAPGVQPLVATVKIWAARNKGAISAHIDGGVAVTPFKQRQRPITAYIPGLAGLAERETILAQPLMRRHAASGDAGGVLRNVLYNLALRQGAESEDAAVARLARLNELLSLIHPYFRIIVSFDEREDIHINASYVEEGIGVPPQPLESLATGILQVLQIFAYLILFRPRLLLVDEPDAHLHPDKQERLIEALEAASQEFGTQIILTTHSQHIVRAASAATQLVWMRWGEVVSEDEKSIRALMGWGALDKSVILFIEDEDDQAVRSILRQWPHLTRQISVCKCFGVDNLPRQPLLEGLMNEGEIRLNIVLHRDCDFMSEEESDLWAKNYPNKNTFTWVTKHVDVEAYYCQPEYISALYGVDLATASAWIQEAAVNVSGSKQLFKNKRELIRRLLYPDGGSPNSETLWTGLGGQTPSTVLGKNLHKALKTIVKKSGFDEHSLSNFRIPKGFEMAPDLRLVLERALD</sequence>
<feature type="domain" description="ABC transporter" evidence="4">
    <location>
        <begin position="46"/>
        <end position="401"/>
    </location>
</feature>
<evidence type="ECO:0000256" key="3">
    <source>
        <dbReference type="ARBA" id="ARBA00022840"/>
    </source>
</evidence>
<dbReference type="HOGENOM" id="CLU_029177_0_0_4"/>
<evidence type="ECO:0000259" key="4">
    <source>
        <dbReference type="PROSITE" id="PS50893"/>
    </source>
</evidence>
<dbReference type="SUPFAM" id="SSF52540">
    <property type="entry name" value="P-loop containing nucleoside triphosphate hydrolases"/>
    <property type="match status" value="1"/>
</dbReference>
<dbReference type="Pfam" id="PF13304">
    <property type="entry name" value="AAA_21"/>
    <property type="match status" value="1"/>
</dbReference>
<dbReference type="KEGG" id="vpd:VAPA_1c47290"/>
<dbReference type="OrthoDB" id="3322489at2"/>
<dbReference type="EMBL" id="CP003911">
    <property type="protein sequence ID" value="AGU51795.1"/>
    <property type="molecule type" value="Genomic_DNA"/>
</dbReference>
<dbReference type="CDD" id="cd00267">
    <property type="entry name" value="ABC_ATPase"/>
    <property type="match status" value="1"/>
</dbReference>
<dbReference type="InterPro" id="IPR041685">
    <property type="entry name" value="AAA_GajA/Old/RecF-like"/>
</dbReference>
<dbReference type="InterPro" id="IPR051396">
    <property type="entry name" value="Bact_Antivir_Def_Nuclease"/>
</dbReference>
<dbReference type="PANTHER" id="PTHR43581:SF4">
    <property type="entry name" value="ATP_GTP PHOSPHATASE"/>
    <property type="match status" value="1"/>
</dbReference>
<dbReference type="Proteomes" id="UP000016223">
    <property type="component" value="Chromosome 1"/>
</dbReference>
<evidence type="ECO:0000313" key="6">
    <source>
        <dbReference type="Proteomes" id="UP000016223"/>
    </source>
</evidence>
<dbReference type="InterPro" id="IPR003439">
    <property type="entry name" value="ABC_transporter-like_ATP-bd"/>
</dbReference>
<dbReference type="PANTHER" id="PTHR43581">
    <property type="entry name" value="ATP/GTP PHOSPHATASE"/>
    <property type="match status" value="1"/>
</dbReference>
<evidence type="ECO:0000313" key="5">
    <source>
        <dbReference type="EMBL" id="AGU51795.1"/>
    </source>
</evidence>
<organism evidence="5 6">
    <name type="scientific">Variovorax paradoxus B4</name>
    <dbReference type="NCBI Taxonomy" id="1246301"/>
    <lineage>
        <taxon>Bacteria</taxon>
        <taxon>Pseudomonadati</taxon>
        <taxon>Pseudomonadota</taxon>
        <taxon>Betaproteobacteria</taxon>
        <taxon>Burkholderiales</taxon>
        <taxon>Comamonadaceae</taxon>
        <taxon>Variovorax</taxon>
    </lineage>
</organism>
<evidence type="ECO:0000256" key="1">
    <source>
        <dbReference type="ARBA" id="ARBA00022475"/>
    </source>
</evidence>
<reference evidence="5 6" key="1">
    <citation type="submission" date="2012-10" db="EMBL/GenBank/DDBJ databases">
        <title>Genome sequence of Variovorax paradoxus B4.</title>
        <authorList>
            <person name="Schuldes J."/>
            <person name="Brandt U."/>
            <person name="Hiessl S."/>
            <person name="Wuebbeler J.H."/>
            <person name="Thuermer A."/>
            <person name="Steinbuechel A."/>
            <person name="Daniel R."/>
        </authorList>
    </citation>
    <scope>NUCLEOTIDE SEQUENCE [LARGE SCALE GENOMIC DNA]</scope>
    <source>
        <strain evidence="5 6">B4</strain>
    </source>
</reference>
<dbReference type="PATRIC" id="fig|1246301.3.peg.4742"/>
<dbReference type="AlphaFoldDB" id="T1XI25"/>
<name>T1XI25_VARPD</name>
<keyword evidence="2" id="KW-0547">Nucleotide-binding</keyword>
<dbReference type="RefSeq" id="WP_021012451.1">
    <property type="nucleotide sequence ID" value="NC_022247.1"/>
</dbReference>
<proteinExistence type="predicted"/>
<gene>
    <name evidence="5" type="ORF">VAPA_1c47290</name>
</gene>
<dbReference type="Pfam" id="PF13175">
    <property type="entry name" value="AAA_15"/>
    <property type="match status" value="1"/>
</dbReference>